<organism evidence="2">
    <name type="scientific">marine metagenome</name>
    <dbReference type="NCBI Taxonomy" id="408172"/>
    <lineage>
        <taxon>unclassified sequences</taxon>
        <taxon>metagenomes</taxon>
        <taxon>ecological metagenomes</taxon>
    </lineage>
</organism>
<dbReference type="AlphaFoldDB" id="A0A382EKU3"/>
<keyword evidence="1" id="KW-0812">Transmembrane</keyword>
<dbReference type="EMBL" id="UINC01045089">
    <property type="protein sequence ID" value="SVB51416.1"/>
    <property type="molecule type" value="Genomic_DNA"/>
</dbReference>
<evidence type="ECO:0000256" key="1">
    <source>
        <dbReference type="SAM" id="Phobius"/>
    </source>
</evidence>
<keyword evidence="1" id="KW-0472">Membrane</keyword>
<accession>A0A382EKU3</accession>
<sequence>MLSPKTTREHIISLHGHVTGLKKDISNLKTNHLRHMNCDIKSLGGKIDKIYWVLLATVGAVAFQLISVLFQTI</sequence>
<feature type="transmembrane region" description="Helical" evidence="1">
    <location>
        <begin position="50"/>
        <end position="70"/>
    </location>
</feature>
<keyword evidence="1" id="KW-1133">Transmembrane helix</keyword>
<name>A0A382EKU3_9ZZZZ</name>
<reference evidence="2" key="1">
    <citation type="submission" date="2018-05" db="EMBL/GenBank/DDBJ databases">
        <authorList>
            <person name="Lanie J.A."/>
            <person name="Ng W.-L."/>
            <person name="Kazmierczak K.M."/>
            <person name="Andrzejewski T.M."/>
            <person name="Davidsen T.M."/>
            <person name="Wayne K.J."/>
            <person name="Tettelin H."/>
            <person name="Glass J.I."/>
            <person name="Rusch D."/>
            <person name="Podicherti R."/>
            <person name="Tsui H.-C.T."/>
            <person name="Winkler M.E."/>
        </authorList>
    </citation>
    <scope>NUCLEOTIDE SEQUENCE</scope>
</reference>
<gene>
    <name evidence="2" type="ORF">METZ01_LOCUS204270</name>
</gene>
<protein>
    <recommendedName>
        <fullName evidence="3">Hemolysin XhlA</fullName>
    </recommendedName>
</protein>
<evidence type="ECO:0000313" key="2">
    <source>
        <dbReference type="EMBL" id="SVB51416.1"/>
    </source>
</evidence>
<evidence type="ECO:0008006" key="3">
    <source>
        <dbReference type="Google" id="ProtNLM"/>
    </source>
</evidence>
<proteinExistence type="predicted"/>